<dbReference type="SUPFAM" id="SSF52151">
    <property type="entry name" value="FabD/lysophospholipase-like"/>
    <property type="match status" value="1"/>
</dbReference>
<evidence type="ECO:0000313" key="5">
    <source>
        <dbReference type="Proteomes" id="UP000717696"/>
    </source>
</evidence>
<keyword evidence="2" id="KW-0442">Lipid degradation</keyword>
<feature type="active site" description="Proton acceptor" evidence="2">
    <location>
        <position position="184"/>
    </location>
</feature>
<dbReference type="InterPro" id="IPR011990">
    <property type="entry name" value="TPR-like_helical_dom_sf"/>
</dbReference>
<evidence type="ECO:0000256" key="1">
    <source>
        <dbReference type="ARBA" id="ARBA00023098"/>
    </source>
</evidence>
<dbReference type="Pfam" id="PF13374">
    <property type="entry name" value="TPR_10"/>
    <property type="match status" value="1"/>
</dbReference>
<dbReference type="GO" id="GO:0016787">
    <property type="term" value="F:hydrolase activity"/>
    <property type="evidence" value="ECO:0007669"/>
    <property type="project" value="UniProtKB-UniRule"/>
</dbReference>
<dbReference type="GO" id="GO:0043531">
    <property type="term" value="F:ADP binding"/>
    <property type="evidence" value="ECO:0007669"/>
    <property type="project" value="InterPro"/>
</dbReference>
<dbReference type="Proteomes" id="UP000717696">
    <property type="component" value="Unassembled WGS sequence"/>
</dbReference>
<dbReference type="Pfam" id="PF00931">
    <property type="entry name" value="NB-ARC"/>
    <property type="match status" value="1"/>
</dbReference>
<dbReference type="EMBL" id="JAGMUU010000001">
    <property type="protein sequence ID" value="KAH7162472.1"/>
    <property type="molecule type" value="Genomic_DNA"/>
</dbReference>
<organism evidence="4 5">
    <name type="scientific">Dactylonectria estremocensis</name>
    <dbReference type="NCBI Taxonomy" id="1079267"/>
    <lineage>
        <taxon>Eukaryota</taxon>
        <taxon>Fungi</taxon>
        <taxon>Dikarya</taxon>
        <taxon>Ascomycota</taxon>
        <taxon>Pezizomycotina</taxon>
        <taxon>Sordariomycetes</taxon>
        <taxon>Hypocreomycetidae</taxon>
        <taxon>Hypocreales</taxon>
        <taxon>Nectriaceae</taxon>
        <taxon>Dactylonectria</taxon>
    </lineage>
</organism>
<dbReference type="GO" id="GO:0046486">
    <property type="term" value="P:glycerolipid metabolic process"/>
    <property type="evidence" value="ECO:0007669"/>
    <property type="project" value="UniProtKB-ARBA"/>
</dbReference>
<dbReference type="Gene3D" id="3.40.50.300">
    <property type="entry name" value="P-loop containing nucleotide triphosphate hydrolases"/>
    <property type="match status" value="1"/>
</dbReference>
<dbReference type="PROSITE" id="PS51635">
    <property type="entry name" value="PNPLA"/>
    <property type="match status" value="1"/>
</dbReference>
<comment type="caution">
    <text evidence="4">The sequence shown here is derived from an EMBL/GenBank/DDBJ whole genome shotgun (WGS) entry which is preliminary data.</text>
</comment>
<dbReference type="Gene3D" id="3.40.1090.10">
    <property type="entry name" value="Cytosolic phospholipase A2 catalytic domain"/>
    <property type="match status" value="1"/>
</dbReference>
<dbReference type="Pfam" id="PF13424">
    <property type="entry name" value="TPR_12"/>
    <property type="match status" value="1"/>
</dbReference>
<dbReference type="PANTHER" id="PTHR46082:SF6">
    <property type="entry name" value="AAA+ ATPASE DOMAIN-CONTAINING PROTEIN-RELATED"/>
    <property type="match status" value="1"/>
</dbReference>
<gene>
    <name evidence="4" type="ORF">B0J13DRAFT_536103</name>
</gene>
<accession>A0A9P9JI69</accession>
<dbReference type="Pfam" id="PF01734">
    <property type="entry name" value="Patatin"/>
    <property type="match status" value="1"/>
</dbReference>
<keyword evidence="5" id="KW-1185">Reference proteome</keyword>
<evidence type="ECO:0000259" key="3">
    <source>
        <dbReference type="PROSITE" id="PS51635"/>
    </source>
</evidence>
<feature type="short sequence motif" description="GXSXG" evidence="2">
    <location>
        <begin position="25"/>
        <end position="29"/>
    </location>
</feature>
<dbReference type="InterPro" id="IPR016035">
    <property type="entry name" value="Acyl_Trfase/lysoPLipase"/>
</dbReference>
<dbReference type="PANTHER" id="PTHR46082">
    <property type="entry name" value="ATP/GTP-BINDING PROTEIN-RELATED"/>
    <property type="match status" value="1"/>
</dbReference>
<feature type="domain" description="PNPLA" evidence="3">
    <location>
        <begin position="1"/>
        <end position="197"/>
    </location>
</feature>
<reference evidence="4" key="1">
    <citation type="journal article" date="2021" name="Nat. Commun.">
        <title>Genetic determinants of endophytism in the Arabidopsis root mycobiome.</title>
        <authorList>
            <person name="Mesny F."/>
            <person name="Miyauchi S."/>
            <person name="Thiergart T."/>
            <person name="Pickel B."/>
            <person name="Atanasova L."/>
            <person name="Karlsson M."/>
            <person name="Huettel B."/>
            <person name="Barry K.W."/>
            <person name="Haridas S."/>
            <person name="Chen C."/>
            <person name="Bauer D."/>
            <person name="Andreopoulos W."/>
            <person name="Pangilinan J."/>
            <person name="LaButti K."/>
            <person name="Riley R."/>
            <person name="Lipzen A."/>
            <person name="Clum A."/>
            <person name="Drula E."/>
            <person name="Henrissat B."/>
            <person name="Kohler A."/>
            <person name="Grigoriev I.V."/>
            <person name="Martin F.M."/>
            <person name="Hacquard S."/>
        </authorList>
    </citation>
    <scope>NUCLEOTIDE SEQUENCE</scope>
    <source>
        <strain evidence="4">MPI-CAGE-AT-0021</strain>
    </source>
</reference>
<proteinExistence type="predicted"/>
<dbReference type="InterPro" id="IPR002641">
    <property type="entry name" value="PNPLA_dom"/>
</dbReference>
<sequence length="861" mass="95973">MEHVRQEKGLEEVPKPCDHFDLIGGTSTGGIIAIMLGRLGMTVDECIHAYKKVAQQAFTPKRTAIFPASPSGAFSATQLENAIRQTIRDHCVQPECVEQNKRGTTPAETCSHDDVHFRDSSCTKTVVLAITKDNVDALPTLFTTYDTSTGLEECTIWQVARATSAATTFFKPIRVGRDDIEFVDAGFGYNNPCEVLITEAKKQFPSRDEMRVISIGTGLGDVVAIGKTRTSILKALKKMATTSKKVAPRLDEELGDGGTYFRFNVDRGLEDVTLSDWEKSSNISSHTRNYLNENRRAIKKCVDSISNTTGAAEDVGGTQCRATHHIPFPKNTDFVERTDVLDTLRKILFSQIATHQVALVGLGGMGKTQVALHLAHWTKDNKPGYSVFWMPAFSLASFEQACTELTKKLGIRCAEDDDAKVSMQQYLGSKEAGSWLLIIDNIDEMVVLDGSPQEFGGILDFLPQSDDGRTLFTTRSREVAVTAVGDTVVKLSEMNQEEATSFLAKSLIHKEQLQLEEAVTELLARLTNLPLAIAQAAAYLNMNQVSITEYLRLFKNTDKDMIELLSSRFRDCTHYHRTQGAVATTWTISFNQIHEHDRPAASLLSFIAFTEPKAIPRSLLPALETEQQLTRAIGTLCGYGFLSQRDDDEIYDMHSLVHLATQAWSEDQDDADKSRQEALAHLTDVFPTDEWENRELWRQYLPHSLRALEMRGGIDSKGCDLGYWVGRCLFEDGRILEAVRLLKQVVAIQETQLAEDDPDLLSSQHQLAVTYQANGQVKAAVQLLEHIVAIELKLAEDHPSRLASQHELARVYVAAGQVERGRRLLKHVVAIKEKVLAEDHPSRLQSEKLLQYFHSTYISAD</sequence>
<dbReference type="GO" id="GO:0016042">
    <property type="term" value="P:lipid catabolic process"/>
    <property type="evidence" value="ECO:0007669"/>
    <property type="project" value="UniProtKB-UniRule"/>
</dbReference>
<dbReference type="Gene3D" id="1.25.40.10">
    <property type="entry name" value="Tetratricopeptide repeat domain"/>
    <property type="match status" value="1"/>
</dbReference>
<evidence type="ECO:0000313" key="4">
    <source>
        <dbReference type="EMBL" id="KAH7162472.1"/>
    </source>
</evidence>
<name>A0A9P9JI69_9HYPO</name>
<dbReference type="SUPFAM" id="SSF48452">
    <property type="entry name" value="TPR-like"/>
    <property type="match status" value="1"/>
</dbReference>
<dbReference type="InterPro" id="IPR002182">
    <property type="entry name" value="NB-ARC"/>
</dbReference>
<feature type="active site" description="Nucleophile" evidence="2">
    <location>
        <position position="27"/>
    </location>
</feature>
<protein>
    <submittedName>
        <fullName evidence="4">Acyl transferase/acyl hydrolase/lysophospholipase</fullName>
    </submittedName>
</protein>
<keyword evidence="1 2" id="KW-0443">Lipid metabolism</keyword>
<comment type="caution">
    <text evidence="2">Lacks conserved residue(s) required for the propagation of feature annotation.</text>
</comment>
<dbReference type="InterPro" id="IPR053137">
    <property type="entry name" value="NLR-like"/>
</dbReference>
<dbReference type="GO" id="GO:0016740">
    <property type="term" value="F:transferase activity"/>
    <property type="evidence" value="ECO:0007669"/>
    <property type="project" value="UniProtKB-KW"/>
</dbReference>
<dbReference type="SUPFAM" id="SSF52540">
    <property type="entry name" value="P-loop containing nucleoside triphosphate hydrolases"/>
    <property type="match status" value="1"/>
</dbReference>
<dbReference type="AlphaFoldDB" id="A0A9P9JI69"/>
<dbReference type="InterPro" id="IPR027417">
    <property type="entry name" value="P-loop_NTPase"/>
</dbReference>
<evidence type="ECO:0000256" key="2">
    <source>
        <dbReference type="PROSITE-ProRule" id="PRU01161"/>
    </source>
</evidence>
<keyword evidence="4" id="KW-0808">Transferase</keyword>
<dbReference type="OrthoDB" id="1658288at2759"/>
<keyword evidence="2 4" id="KW-0378">Hydrolase</keyword>